<evidence type="ECO:0000313" key="3">
    <source>
        <dbReference type="Proteomes" id="UP001595783"/>
    </source>
</evidence>
<organism evidence="2 3">
    <name type="scientific">Helicobacter baculiformis</name>
    <dbReference type="NCBI Taxonomy" id="427351"/>
    <lineage>
        <taxon>Bacteria</taxon>
        <taxon>Pseudomonadati</taxon>
        <taxon>Campylobacterota</taxon>
        <taxon>Epsilonproteobacteria</taxon>
        <taxon>Campylobacterales</taxon>
        <taxon>Helicobacteraceae</taxon>
        <taxon>Helicobacter</taxon>
    </lineage>
</organism>
<evidence type="ECO:0000313" key="2">
    <source>
        <dbReference type="EMBL" id="MFC3847156.1"/>
    </source>
</evidence>
<keyword evidence="3" id="KW-1185">Reference proteome</keyword>
<keyword evidence="1" id="KW-0175">Coiled coil</keyword>
<proteinExistence type="predicted"/>
<comment type="caution">
    <text evidence="2">The sequence shown here is derived from an EMBL/GenBank/DDBJ whole genome shotgun (WGS) entry which is preliminary data.</text>
</comment>
<sequence>MGKLKLYQGLSICLCVSLSPLAGDDIRNGFFFGAGFGAKNEVLSAYQDAPAFQNVAGKPASGLFSKYADLLEMVQHSNVTSLQAALNKDLQALVAALDALNTEVAKVGVDGKSLKGLASVDVGKNTGKCDELQARIEAEIQALGAMADVTGTTETAKANQEVIKQYSDTLKLLAGFEKDLMNEVQSYNQQLASSNKAYQQAQSVYQKEKQEYDKGVAKYMTVRNDLVNHLKGIPARHASVDSAVQIYRDLNALVNADPHYRGGKPKVGYYMAMNEGASKVIKVGGLGGAVDKHSFGEAFSGLLAGLHVSKDLHDLDLLKLVACETWYVDQLREIQKLKDANRVAYLKGQLSDAYNTDSNIIQQVHTGDDYRRVIPTADSVFKAPTAPDDKFSFHYQNYATSIKDADTMATIKAVAGMPTQQSAPSAVHASLGSFVDTINGASKFYSNVGYNANVITGYQHFFSRRLGFSLQASAGYEWIQSPLFQKSPLFNRMQGARVALGGDLLYDFKAPATQSGLYCGLFAGLFGTNSHYFLTTKALQTYWKYSFNVHWNAGLRFQLGSNIVKLGVSSPLIPRVINLQAGSTHFLVHETFHNFNFYASYTVLFGHS</sequence>
<evidence type="ECO:0008006" key="4">
    <source>
        <dbReference type="Google" id="ProtNLM"/>
    </source>
</evidence>
<feature type="coiled-coil region" evidence="1">
    <location>
        <begin position="177"/>
        <end position="211"/>
    </location>
</feature>
<dbReference type="Proteomes" id="UP001595783">
    <property type="component" value="Unassembled WGS sequence"/>
</dbReference>
<evidence type="ECO:0000256" key="1">
    <source>
        <dbReference type="SAM" id="Coils"/>
    </source>
</evidence>
<reference evidence="3" key="1">
    <citation type="journal article" date="2019" name="Int. J. Syst. Evol. Microbiol.">
        <title>The Global Catalogue of Microorganisms (GCM) 10K type strain sequencing project: providing services to taxonomists for standard genome sequencing and annotation.</title>
        <authorList>
            <consortium name="The Broad Institute Genomics Platform"/>
            <consortium name="The Broad Institute Genome Sequencing Center for Infectious Disease"/>
            <person name="Wu L."/>
            <person name="Ma J."/>
        </authorList>
    </citation>
    <scope>NUCLEOTIDE SEQUENCE [LARGE SCALE GENOMIC DNA]</scope>
    <source>
        <strain evidence="3">CCUG 53816</strain>
    </source>
</reference>
<dbReference type="EMBL" id="JBHRZO010000005">
    <property type="protein sequence ID" value="MFC3847156.1"/>
    <property type="molecule type" value="Genomic_DNA"/>
</dbReference>
<protein>
    <recommendedName>
        <fullName evidence="4">Outer membrane protein</fullName>
    </recommendedName>
</protein>
<accession>A0ABV7ZID2</accession>
<gene>
    <name evidence="2" type="ORF">ACFOPX_01220</name>
</gene>
<name>A0ABV7ZID2_9HELI</name>
<dbReference type="RefSeq" id="WP_104751693.1">
    <property type="nucleotide sequence ID" value="NZ_FZMF01000004.1"/>
</dbReference>